<name>A0AAD8JK16_TARER</name>
<feature type="compositionally biased region" description="Polar residues" evidence="1">
    <location>
        <begin position="99"/>
        <end position="108"/>
    </location>
</feature>
<protein>
    <submittedName>
        <fullName evidence="2">Uncharacterized protein</fullName>
    </submittedName>
</protein>
<feature type="region of interest" description="Disordered" evidence="1">
    <location>
        <begin position="133"/>
        <end position="153"/>
    </location>
</feature>
<feature type="compositionally biased region" description="Basic and acidic residues" evidence="1">
    <location>
        <begin position="109"/>
        <end position="120"/>
    </location>
</feature>
<reference evidence="2" key="1">
    <citation type="journal article" date="2023" name="bioRxiv">
        <title>Improved chromosome-level genome assembly for marigold (Tagetes erecta).</title>
        <authorList>
            <person name="Jiang F."/>
            <person name="Yuan L."/>
            <person name="Wang S."/>
            <person name="Wang H."/>
            <person name="Xu D."/>
            <person name="Wang A."/>
            <person name="Fan W."/>
        </authorList>
    </citation>
    <scope>NUCLEOTIDE SEQUENCE</scope>
    <source>
        <strain evidence="2">WSJ</strain>
        <tissue evidence="2">Leaf</tissue>
    </source>
</reference>
<dbReference type="AlphaFoldDB" id="A0AAD8JK16"/>
<keyword evidence="3" id="KW-1185">Reference proteome</keyword>
<evidence type="ECO:0000313" key="2">
    <source>
        <dbReference type="EMBL" id="KAK1405905.1"/>
    </source>
</evidence>
<accession>A0AAD8JK16</accession>
<gene>
    <name evidence="2" type="ORF">QVD17_42419</name>
</gene>
<feature type="region of interest" description="Disordered" evidence="1">
    <location>
        <begin position="29"/>
        <end position="120"/>
    </location>
</feature>
<organism evidence="2 3">
    <name type="scientific">Tagetes erecta</name>
    <name type="common">African marigold</name>
    <dbReference type="NCBI Taxonomy" id="13708"/>
    <lineage>
        <taxon>Eukaryota</taxon>
        <taxon>Viridiplantae</taxon>
        <taxon>Streptophyta</taxon>
        <taxon>Embryophyta</taxon>
        <taxon>Tracheophyta</taxon>
        <taxon>Spermatophyta</taxon>
        <taxon>Magnoliopsida</taxon>
        <taxon>eudicotyledons</taxon>
        <taxon>Gunneridae</taxon>
        <taxon>Pentapetalae</taxon>
        <taxon>asterids</taxon>
        <taxon>campanulids</taxon>
        <taxon>Asterales</taxon>
        <taxon>Asteraceae</taxon>
        <taxon>Asteroideae</taxon>
        <taxon>Heliantheae alliance</taxon>
        <taxon>Tageteae</taxon>
        <taxon>Tagetes</taxon>
    </lineage>
</organism>
<evidence type="ECO:0000256" key="1">
    <source>
        <dbReference type="SAM" id="MobiDB-lite"/>
    </source>
</evidence>
<dbReference type="Proteomes" id="UP001229421">
    <property type="component" value="Unassembled WGS sequence"/>
</dbReference>
<feature type="compositionally biased region" description="Basic and acidic residues" evidence="1">
    <location>
        <begin position="139"/>
        <end position="153"/>
    </location>
</feature>
<dbReference type="EMBL" id="JAUHHV010000021">
    <property type="protein sequence ID" value="KAK1405905.1"/>
    <property type="molecule type" value="Genomic_DNA"/>
</dbReference>
<feature type="compositionally biased region" description="Basic and acidic residues" evidence="1">
    <location>
        <begin position="64"/>
        <end position="74"/>
    </location>
</feature>
<feature type="compositionally biased region" description="Basic and acidic residues" evidence="1">
    <location>
        <begin position="81"/>
        <end position="98"/>
    </location>
</feature>
<comment type="caution">
    <text evidence="2">The sequence shown here is derived from an EMBL/GenBank/DDBJ whole genome shotgun (WGS) entry which is preliminary data.</text>
</comment>
<proteinExistence type="predicted"/>
<sequence>MGLTLAIGFITKGLEEATVSEVLVGPLRMMPAGSDSVGNSGGWEKYLDLPSDSEGQGQGIEGEPTSRKRDRSPDPVEDVADDSKAKQIRDSRSDERTGQARTTYQKSRAQSERKVRAEEGIDLKETYLSVGEKLTSRSIEGKESSYLPRRENS</sequence>
<evidence type="ECO:0000313" key="3">
    <source>
        <dbReference type="Proteomes" id="UP001229421"/>
    </source>
</evidence>